<dbReference type="AlphaFoldDB" id="A0A812M7M3"/>
<dbReference type="Pfam" id="PF00078">
    <property type="entry name" value="RVT_1"/>
    <property type="match status" value="1"/>
</dbReference>
<dbReference type="Proteomes" id="UP000604046">
    <property type="component" value="Unassembled WGS sequence"/>
</dbReference>
<evidence type="ECO:0000259" key="1">
    <source>
        <dbReference type="PROSITE" id="PS50878"/>
    </source>
</evidence>
<dbReference type="InterPro" id="IPR043502">
    <property type="entry name" value="DNA/RNA_pol_sf"/>
</dbReference>
<comment type="caution">
    <text evidence="2">The sequence shown here is derived from an EMBL/GenBank/DDBJ whole genome shotgun (WGS) entry which is preliminary data.</text>
</comment>
<dbReference type="InterPro" id="IPR000477">
    <property type="entry name" value="RT_dom"/>
</dbReference>
<dbReference type="SUPFAM" id="SSF56219">
    <property type="entry name" value="DNase I-like"/>
    <property type="match status" value="1"/>
</dbReference>
<keyword evidence="3" id="KW-1185">Reference proteome</keyword>
<dbReference type="InterPro" id="IPR036691">
    <property type="entry name" value="Endo/exonu/phosph_ase_sf"/>
</dbReference>
<dbReference type="PROSITE" id="PS50878">
    <property type="entry name" value="RT_POL"/>
    <property type="match status" value="1"/>
</dbReference>
<protein>
    <submittedName>
        <fullName evidence="2">Pol protein</fullName>
    </submittedName>
</protein>
<gene>
    <name evidence="2" type="primary">Pol</name>
    <name evidence="2" type="ORF">SNAT2548_LOCUS13585</name>
</gene>
<dbReference type="OrthoDB" id="410104at2759"/>
<feature type="domain" description="Reverse transcriptase" evidence="1">
    <location>
        <begin position="411"/>
        <end position="687"/>
    </location>
</feature>
<dbReference type="CDD" id="cd01650">
    <property type="entry name" value="RT_nLTR_like"/>
    <property type="match status" value="1"/>
</dbReference>
<dbReference type="SUPFAM" id="SSF56672">
    <property type="entry name" value="DNA/RNA polymerases"/>
    <property type="match status" value="1"/>
</dbReference>
<proteinExistence type="predicted"/>
<dbReference type="EMBL" id="CAJNDS010001446">
    <property type="protein sequence ID" value="CAE7260206.1"/>
    <property type="molecule type" value="Genomic_DNA"/>
</dbReference>
<evidence type="ECO:0000313" key="2">
    <source>
        <dbReference type="EMBL" id="CAE7260206.1"/>
    </source>
</evidence>
<reference evidence="2" key="1">
    <citation type="submission" date="2021-02" db="EMBL/GenBank/DDBJ databases">
        <authorList>
            <person name="Dougan E. K."/>
            <person name="Rhodes N."/>
            <person name="Thang M."/>
            <person name="Chan C."/>
        </authorList>
    </citation>
    <scope>NUCLEOTIDE SEQUENCE</scope>
</reference>
<evidence type="ECO:0000313" key="3">
    <source>
        <dbReference type="Proteomes" id="UP000604046"/>
    </source>
</evidence>
<organism evidence="2 3">
    <name type="scientific">Symbiodinium natans</name>
    <dbReference type="NCBI Taxonomy" id="878477"/>
    <lineage>
        <taxon>Eukaryota</taxon>
        <taxon>Sar</taxon>
        <taxon>Alveolata</taxon>
        <taxon>Dinophyceae</taxon>
        <taxon>Suessiales</taxon>
        <taxon>Symbiodiniaceae</taxon>
        <taxon>Symbiodinium</taxon>
    </lineage>
</organism>
<dbReference type="PANTHER" id="PTHR19446">
    <property type="entry name" value="REVERSE TRANSCRIPTASES"/>
    <property type="match status" value="1"/>
</dbReference>
<sequence>MAAVVRPLLASQACQTWVLGARWPVSAEQRDQYWDQLHNHIHSHKERSPLLIVGDLNSQLLEELQDITGAVGPHFQWDKTQQQDEEENTMAGPTNQSQLRDLIDAHDLCVQLDHALIHKAWRNLIHDVDTAPEAALNSNHFLVKITFKVRTKASQRKPAKPRRVRNPTQEQIACFNAHLTEALHNHSQATTDTPDTRHQPPLPLIHTPTELWAPFRQAAAAALESCIPEEPPRQKHPWITDATWTLIQQRAEARSSQRWDLESELHKSIRKQARKDKASWLKARLLESEAALDPRDKWRWIKRVRSDYKPRTVSIKNAKGHMTSQSQQAQTFADYLRDEHWAPPQQDYTGPTAPIWDAADINVGPISIREYQDAVAGLANNKAPGPDGLPAEAWKWLTAENQQALLKILNRALLTGQVPHDWLAAIVVEIYKGKGSLTDPSSYRPISLLNTAYKLLAKILHLRLQRGLDHRLRDTQFGFRANRSTSQPIHILRRQLERAEATGNSLYVVLLDWEKAFDKIHPQALHTALTRYGVPHHLTNLISNIYTAPQFNVSAAGHTSSTATASSGIRQGCPLSPYLFLIVHSMIMHDVDVAITANGQNLPWLYSQNQAFYDLAFADDTALMSGTAAKTEQLLHAVQTTAAHSNLRLNVKKCMLLRSPASSGAVHFTDGTPVQQVDHAKYLGVILSSDSSSHRDVVQRIAKARKNFNALHSFWRHADISRKWKLRIYNAVFVPLLTYGMESAALTQSDLHRLEAFHSQCLRKICRIGSTYFTEEKGKVDSTVRENGLALAFTVTYTPSLTVPTTPTCISPTSQSSCGPEILEQASGAANVQ</sequence>
<dbReference type="Gene3D" id="3.60.10.10">
    <property type="entry name" value="Endonuclease/exonuclease/phosphatase"/>
    <property type="match status" value="1"/>
</dbReference>
<accession>A0A812M7M3</accession>
<name>A0A812M7M3_9DINO</name>